<reference evidence="1" key="2">
    <citation type="journal article" date="2021" name="PeerJ">
        <title>Extensive microbial diversity within the chicken gut microbiome revealed by metagenomics and culture.</title>
        <authorList>
            <person name="Gilroy R."/>
            <person name="Ravi A."/>
            <person name="Getino M."/>
            <person name="Pursley I."/>
            <person name="Horton D.L."/>
            <person name="Alikhan N.F."/>
            <person name="Baker D."/>
            <person name="Gharbi K."/>
            <person name="Hall N."/>
            <person name="Watson M."/>
            <person name="Adriaenssens E.M."/>
            <person name="Foster-Nyarko E."/>
            <person name="Jarju S."/>
            <person name="Secka A."/>
            <person name="Antonio M."/>
            <person name="Oren A."/>
            <person name="Chaudhuri R.R."/>
            <person name="La Ragione R."/>
            <person name="Hildebrand F."/>
            <person name="Pallen M.J."/>
        </authorList>
    </citation>
    <scope>NUCLEOTIDE SEQUENCE</scope>
    <source>
        <strain evidence="1">1383</strain>
    </source>
</reference>
<proteinExistence type="predicted"/>
<organism evidence="1 2">
    <name type="scientific">Candidatus Merdimorpha stercoravium</name>
    <dbReference type="NCBI Taxonomy" id="2840863"/>
    <lineage>
        <taxon>Bacteria</taxon>
        <taxon>Pseudomonadati</taxon>
        <taxon>Bacteroidota</taxon>
        <taxon>Flavobacteriia</taxon>
        <taxon>Flavobacteriales</taxon>
        <taxon>Candidatus Merdimorpha</taxon>
    </lineage>
</organism>
<accession>A0A9D1KUR5</accession>
<protein>
    <submittedName>
        <fullName evidence="1">TIGR02757 family protein</fullName>
    </submittedName>
</protein>
<evidence type="ECO:0000313" key="1">
    <source>
        <dbReference type="EMBL" id="HIT98330.1"/>
    </source>
</evidence>
<dbReference type="NCBIfam" id="TIGR02757">
    <property type="entry name" value="TIGR02757 family protein"/>
    <property type="match status" value="1"/>
</dbReference>
<dbReference type="AlphaFoldDB" id="A0A9D1KUR5"/>
<dbReference type="Proteomes" id="UP000824161">
    <property type="component" value="Unassembled WGS sequence"/>
</dbReference>
<dbReference type="InterPro" id="IPR014127">
    <property type="entry name" value="CHP02757"/>
</dbReference>
<reference evidence="1" key="1">
    <citation type="submission" date="2020-10" db="EMBL/GenBank/DDBJ databases">
        <authorList>
            <person name="Gilroy R."/>
        </authorList>
    </citation>
    <scope>NUCLEOTIDE SEQUENCE</scope>
    <source>
        <strain evidence="1">1383</strain>
    </source>
</reference>
<gene>
    <name evidence="1" type="ORF">IAC44_05765</name>
</gene>
<dbReference type="EMBL" id="DVLY01000143">
    <property type="protein sequence ID" value="HIT98330.1"/>
    <property type="molecule type" value="Genomic_DNA"/>
</dbReference>
<name>A0A9D1KUR5_9FLAO</name>
<evidence type="ECO:0000313" key="2">
    <source>
        <dbReference type="Proteomes" id="UP000824161"/>
    </source>
</evidence>
<comment type="caution">
    <text evidence="1">The sequence shown here is derived from an EMBL/GenBank/DDBJ whole genome shotgun (WGS) entry which is preliminary data.</text>
</comment>
<sequence>MPDGREENGAAVDSAAVATPALGELLERAYARIDAAEFVVGDPVQFPRRYSRPEDIEVAGILCATLAWGRRASILSSCRRLLEPMGDSPYRYVMENGRNPSPQAGKAVHRTFSQSDLAFFLAGLREVYRRYGSLEAVFAPRGGERGMWDGIARFREQMLASAGDYPLGRHISCPQRGSACKRLHLFLRWMVRREGGIDLGLWERVRPSDLSMPLDVHVGRVSRSLGLLTRRQDDRRAVEELDRALRRYDPSDPVKYDLALFSLGESGTL</sequence>
<dbReference type="Pfam" id="PF09674">
    <property type="entry name" value="DUF2400"/>
    <property type="match status" value="1"/>
</dbReference>